<comment type="caution">
    <text evidence="2">The sequence shown here is derived from an EMBL/GenBank/DDBJ whole genome shotgun (WGS) entry which is preliminary data.</text>
</comment>
<keyword evidence="3" id="KW-1185">Reference proteome</keyword>
<evidence type="ECO:0000313" key="3">
    <source>
        <dbReference type="Proteomes" id="UP000029223"/>
    </source>
</evidence>
<name>A0ABQ0JGH1_9VIBR</name>
<keyword evidence="1" id="KW-0472">Membrane</keyword>
<dbReference type="EMBL" id="BBMS01000034">
    <property type="protein sequence ID" value="GAL27844.1"/>
    <property type="molecule type" value="Genomic_DNA"/>
</dbReference>
<gene>
    <name evidence="2" type="ORF">JCM19239_4809</name>
</gene>
<keyword evidence="1" id="KW-0812">Transmembrane</keyword>
<proteinExistence type="predicted"/>
<feature type="transmembrane region" description="Helical" evidence="1">
    <location>
        <begin position="12"/>
        <end position="33"/>
    </location>
</feature>
<accession>A0ABQ0JGH1</accession>
<keyword evidence="1" id="KW-1133">Transmembrane helix</keyword>
<evidence type="ECO:0000313" key="2">
    <source>
        <dbReference type="EMBL" id="GAL27844.1"/>
    </source>
</evidence>
<protein>
    <submittedName>
        <fullName evidence="2">Uncharacterized protein</fullName>
    </submittedName>
</protein>
<organism evidence="2 3">
    <name type="scientific">Vibrio variabilis</name>
    <dbReference type="NCBI Taxonomy" id="990271"/>
    <lineage>
        <taxon>Bacteria</taxon>
        <taxon>Pseudomonadati</taxon>
        <taxon>Pseudomonadota</taxon>
        <taxon>Gammaproteobacteria</taxon>
        <taxon>Vibrionales</taxon>
        <taxon>Vibrionaceae</taxon>
        <taxon>Vibrio</taxon>
    </lineage>
</organism>
<reference evidence="3" key="1">
    <citation type="submission" date="2014-09" db="EMBL/GenBank/DDBJ databases">
        <title>Vibrio variabilis JCM 19239. (C206) whole genome shotgun sequence.</title>
        <authorList>
            <person name="Sawabe T."/>
            <person name="Meirelles P."/>
            <person name="Nakanishi M."/>
            <person name="Sayaka M."/>
            <person name="Hattori M."/>
            <person name="Ohkuma M."/>
        </authorList>
    </citation>
    <scope>NUCLEOTIDE SEQUENCE [LARGE SCALE GENOMIC DNA]</scope>
    <source>
        <strain evidence="3">JCM 19239</strain>
    </source>
</reference>
<evidence type="ECO:0000256" key="1">
    <source>
        <dbReference type="SAM" id="Phobius"/>
    </source>
</evidence>
<reference evidence="3" key="2">
    <citation type="submission" date="2014-09" db="EMBL/GenBank/DDBJ databases">
        <authorList>
            <consortium name="NBRP consortium"/>
            <person name="Sawabe T."/>
            <person name="Meirelles P."/>
            <person name="Nakanishi M."/>
            <person name="Sayaka M."/>
            <person name="Hattori M."/>
            <person name="Ohkuma M."/>
        </authorList>
    </citation>
    <scope>NUCLEOTIDE SEQUENCE [LARGE SCALE GENOMIC DNA]</scope>
    <source>
        <strain evidence="3">JCM 19239</strain>
    </source>
</reference>
<dbReference type="Proteomes" id="UP000029223">
    <property type="component" value="Unassembled WGS sequence"/>
</dbReference>
<sequence length="44" mass="4929">MGYFYTSTGTWSTSLVFIAIVALFCALFANLAARDQKVLERQHS</sequence>